<proteinExistence type="predicted"/>
<dbReference type="Proteomes" id="UP000198287">
    <property type="component" value="Unassembled WGS sequence"/>
</dbReference>
<dbReference type="Pfam" id="PF22493">
    <property type="entry name" value="PUF_NOP9"/>
    <property type="match status" value="1"/>
</dbReference>
<dbReference type="STRING" id="158441.A0A226CZ28"/>
<dbReference type="EMBL" id="LNIX01000054">
    <property type="protein sequence ID" value="OXA37661.1"/>
    <property type="molecule type" value="Genomic_DNA"/>
</dbReference>
<dbReference type="InterPro" id="IPR040000">
    <property type="entry name" value="NOP9"/>
</dbReference>
<dbReference type="GO" id="GO:0030686">
    <property type="term" value="C:90S preribosome"/>
    <property type="evidence" value="ECO:0007669"/>
    <property type="project" value="TreeGrafter"/>
</dbReference>
<evidence type="ECO:0000256" key="2">
    <source>
        <dbReference type="PROSITE-ProRule" id="PRU00317"/>
    </source>
</evidence>
<dbReference type="PANTHER" id="PTHR13102:SF0">
    <property type="entry name" value="NUCLEOLAR PROTEIN 9"/>
    <property type="match status" value="1"/>
</dbReference>
<keyword evidence="1" id="KW-0677">Repeat</keyword>
<dbReference type="SMART" id="SM00025">
    <property type="entry name" value="Pumilio"/>
    <property type="match status" value="2"/>
</dbReference>
<name>A0A226CZ28_FOLCA</name>
<organism evidence="4 5">
    <name type="scientific">Folsomia candida</name>
    <name type="common">Springtail</name>
    <dbReference type="NCBI Taxonomy" id="158441"/>
    <lineage>
        <taxon>Eukaryota</taxon>
        <taxon>Metazoa</taxon>
        <taxon>Ecdysozoa</taxon>
        <taxon>Arthropoda</taxon>
        <taxon>Hexapoda</taxon>
        <taxon>Collembola</taxon>
        <taxon>Entomobryomorpha</taxon>
        <taxon>Isotomoidea</taxon>
        <taxon>Isotomidae</taxon>
        <taxon>Proisotominae</taxon>
        <taxon>Folsomia</taxon>
    </lineage>
</organism>
<dbReference type="InterPro" id="IPR011989">
    <property type="entry name" value="ARM-like"/>
</dbReference>
<protein>
    <submittedName>
        <fullName evidence="4">Nucleolar protein 9</fullName>
    </submittedName>
</protein>
<dbReference type="Gene3D" id="1.25.10.10">
    <property type="entry name" value="Leucine-rich Repeat Variant"/>
    <property type="match status" value="1"/>
</dbReference>
<dbReference type="GO" id="GO:0005730">
    <property type="term" value="C:nucleolus"/>
    <property type="evidence" value="ECO:0007669"/>
    <property type="project" value="TreeGrafter"/>
</dbReference>
<dbReference type="AlphaFoldDB" id="A0A226CZ28"/>
<evidence type="ECO:0000313" key="4">
    <source>
        <dbReference type="EMBL" id="OXA37661.1"/>
    </source>
</evidence>
<dbReference type="InterPro" id="IPR001313">
    <property type="entry name" value="Pumilio_RNA-bd_rpt"/>
</dbReference>
<feature type="compositionally biased region" description="Gly residues" evidence="3">
    <location>
        <begin position="10"/>
        <end position="20"/>
    </location>
</feature>
<feature type="repeat" description="Pumilio" evidence="2">
    <location>
        <begin position="130"/>
        <end position="169"/>
    </location>
</feature>
<dbReference type="GO" id="GO:0000472">
    <property type="term" value="P:endonucleolytic cleavage to generate mature 5'-end of SSU-rRNA from (SSU-rRNA, 5.8S rRNA, LSU-rRNA)"/>
    <property type="evidence" value="ECO:0007669"/>
    <property type="project" value="TreeGrafter"/>
</dbReference>
<dbReference type="PROSITE" id="PS50302">
    <property type="entry name" value="PUM"/>
    <property type="match status" value="1"/>
</dbReference>
<dbReference type="InterPro" id="IPR016024">
    <property type="entry name" value="ARM-type_fold"/>
</dbReference>
<dbReference type="OrthoDB" id="9987665at2759"/>
<reference evidence="4 5" key="1">
    <citation type="submission" date="2015-12" db="EMBL/GenBank/DDBJ databases">
        <title>The genome of Folsomia candida.</title>
        <authorList>
            <person name="Faddeeva A."/>
            <person name="Derks M.F."/>
            <person name="Anvar Y."/>
            <person name="Smit S."/>
            <person name="Van Straalen N."/>
            <person name="Roelofs D."/>
        </authorList>
    </citation>
    <scope>NUCLEOTIDE SEQUENCE [LARGE SCALE GENOMIC DNA]</scope>
    <source>
        <strain evidence="4 5">VU population</strain>
        <tissue evidence="4">Whole body</tissue>
    </source>
</reference>
<keyword evidence="5" id="KW-1185">Reference proteome</keyword>
<evidence type="ECO:0000256" key="3">
    <source>
        <dbReference type="SAM" id="MobiDB-lite"/>
    </source>
</evidence>
<feature type="compositionally biased region" description="Basic residues" evidence="3">
    <location>
        <begin position="28"/>
        <end position="39"/>
    </location>
</feature>
<dbReference type="PANTHER" id="PTHR13102">
    <property type="entry name" value="NUCLEOLAR PROTEIN 9"/>
    <property type="match status" value="1"/>
</dbReference>
<comment type="caution">
    <text evidence="4">The sequence shown here is derived from an EMBL/GenBank/DDBJ whole genome shotgun (WGS) entry which is preliminary data.</text>
</comment>
<dbReference type="GO" id="GO:0003723">
    <property type="term" value="F:RNA binding"/>
    <property type="evidence" value="ECO:0007669"/>
    <property type="project" value="InterPro"/>
</dbReference>
<dbReference type="GO" id="GO:0000056">
    <property type="term" value="P:ribosomal small subunit export from nucleus"/>
    <property type="evidence" value="ECO:0007669"/>
    <property type="project" value="TreeGrafter"/>
</dbReference>
<dbReference type="SUPFAM" id="SSF48371">
    <property type="entry name" value="ARM repeat"/>
    <property type="match status" value="1"/>
</dbReference>
<dbReference type="GO" id="GO:0030688">
    <property type="term" value="C:preribosome, small subunit precursor"/>
    <property type="evidence" value="ECO:0007669"/>
    <property type="project" value="TreeGrafter"/>
</dbReference>
<feature type="region of interest" description="Disordered" evidence="3">
    <location>
        <begin position="1"/>
        <end position="39"/>
    </location>
</feature>
<evidence type="ECO:0000313" key="5">
    <source>
        <dbReference type="Proteomes" id="UP000198287"/>
    </source>
</evidence>
<evidence type="ECO:0000256" key="1">
    <source>
        <dbReference type="ARBA" id="ARBA00022737"/>
    </source>
</evidence>
<sequence>MQLKEEVTESGGGGGSGAPKGGRPKFGNTKRKSGQKSRLLQKAKKFAKQGRLGRGFEVDTETYNYFVQVLELWQKNAFESDEERETFITNSFAQTEGHEVNYSSNQLTSRVIETILPSASEEVLLRFGTAFGPSLRTLCSDPFASHVVEKLLEIASAEKWAKESPKLTEWFRQTARFVLNNLEEFTFGK</sequence>
<dbReference type="GO" id="GO:0000480">
    <property type="term" value="P:endonucleolytic cleavage in 5'-ETS of tricistronic rRNA transcript (SSU-rRNA, 5.8S rRNA, LSU-rRNA)"/>
    <property type="evidence" value="ECO:0007669"/>
    <property type="project" value="TreeGrafter"/>
</dbReference>
<accession>A0A226CZ28</accession>
<dbReference type="GO" id="GO:0000447">
    <property type="term" value="P:endonucleolytic cleavage in ITS1 to separate SSU-rRNA from 5.8S rRNA and LSU-rRNA from tricistronic rRNA transcript (SSU-rRNA, 5.8S rRNA, LSU-rRNA)"/>
    <property type="evidence" value="ECO:0007669"/>
    <property type="project" value="TreeGrafter"/>
</dbReference>
<gene>
    <name evidence="4" type="ORF">Fcan01_27585</name>
</gene>